<keyword evidence="5 9" id="KW-0812">Transmembrane</keyword>
<feature type="domain" description="Na+/H+ antiporter MnhB subunit-related protein" evidence="13">
    <location>
        <begin position="790"/>
        <end position="913"/>
    </location>
</feature>
<evidence type="ECO:0000256" key="4">
    <source>
        <dbReference type="ARBA" id="ARBA00022475"/>
    </source>
</evidence>
<feature type="transmembrane region" description="Helical" evidence="10">
    <location>
        <begin position="849"/>
        <end position="872"/>
    </location>
</feature>
<keyword evidence="8 10" id="KW-0472">Membrane</keyword>
<proteinExistence type="predicted"/>
<feature type="transmembrane region" description="Helical" evidence="10">
    <location>
        <begin position="736"/>
        <end position="753"/>
    </location>
</feature>
<evidence type="ECO:0000256" key="7">
    <source>
        <dbReference type="ARBA" id="ARBA00023065"/>
    </source>
</evidence>
<feature type="transmembrane region" description="Helical" evidence="10">
    <location>
        <begin position="201"/>
        <end position="226"/>
    </location>
</feature>
<evidence type="ECO:0000259" key="15">
    <source>
        <dbReference type="Pfam" id="PF20501"/>
    </source>
</evidence>
<evidence type="ECO:0000259" key="12">
    <source>
        <dbReference type="Pfam" id="PF00662"/>
    </source>
</evidence>
<dbReference type="InterPro" id="IPR050616">
    <property type="entry name" value="CPA3_Na-H_Antiporter_A"/>
</dbReference>
<dbReference type="RefSeq" id="WP_378969651.1">
    <property type="nucleotide sequence ID" value="NZ_JBHTBJ010000012.1"/>
</dbReference>
<feature type="transmembrane region" description="Helical" evidence="10">
    <location>
        <begin position="105"/>
        <end position="123"/>
    </location>
</feature>
<dbReference type="InterPro" id="IPR007182">
    <property type="entry name" value="MnhB"/>
</dbReference>
<feature type="transmembrane region" description="Helical" evidence="10">
    <location>
        <begin position="158"/>
        <end position="181"/>
    </location>
</feature>
<feature type="transmembrane region" description="Helical" evidence="10">
    <location>
        <begin position="74"/>
        <end position="93"/>
    </location>
</feature>
<feature type="transmembrane region" description="Helical" evidence="10">
    <location>
        <begin position="793"/>
        <end position="812"/>
    </location>
</feature>
<evidence type="ECO:0000259" key="11">
    <source>
        <dbReference type="Pfam" id="PF00361"/>
    </source>
</evidence>
<feature type="transmembrane region" description="Helical" evidence="10">
    <location>
        <begin position="818"/>
        <end position="837"/>
    </location>
</feature>
<keyword evidence="3" id="KW-0050">Antiport</keyword>
<evidence type="ECO:0000259" key="14">
    <source>
        <dbReference type="Pfam" id="PF13244"/>
    </source>
</evidence>
<feature type="transmembrane region" description="Helical" evidence="10">
    <location>
        <begin position="586"/>
        <end position="605"/>
    </location>
</feature>
<feature type="transmembrane region" description="Helical" evidence="10">
    <location>
        <begin position="892"/>
        <end position="916"/>
    </location>
</feature>
<feature type="domain" description="NADH:quinone oxidoreductase/Mrp antiporter transmembrane" evidence="11">
    <location>
        <begin position="125"/>
        <end position="414"/>
    </location>
</feature>
<feature type="transmembrane region" description="Helical" evidence="10">
    <location>
        <begin position="266"/>
        <end position="286"/>
    </location>
</feature>
<reference evidence="17" key="1">
    <citation type="journal article" date="2019" name="Int. J. Syst. Evol. Microbiol.">
        <title>The Global Catalogue of Microorganisms (GCM) 10K type strain sequencing project: providing services to taxonomists for standard genome sequencing and annotation.</title>
        <authorList>
            <consortium name="The Broad Institute Genomics Platform"/>
            <consortium name="The Broad Institute Genome Sequencing Center for Infectious Disease"/>
            <person name="Wu L."/>
            <person name="Ma J."/>
        </authorList>
    </citation>
    <scope>NUCLEOTIDE SEQUENCE [LARGE SCALE GENOMIC DNA]</scope>
    <source>
        <strain evidence="17">XZYJT-10</strain>
    </source>
</reference>
<feature type="transmembrane region" description="Helical" evidence="10">
    <location>
        <begin position="486"/>
        <end position="510"/>
    </location>
</feature>
<dbReference type="InterPro" id="IPR025383">
    <property type="entry name" value="MrpA_C/MbhD"/>
</dbReference>
<feature type="domain" description="MrpA C-terminal/MbhD" evidence="14">
    <location>
        <begin position="597"/>
        <end position="660"/>
    </location>
</feature>
<dbReference type="Pfam" id="PF20501">
    <property type="entry name" value="MbhE"/>
    <property type="match status" value="1"/>
</dbReference>
<dbReference type="Proteomes" id="UP001596548">
    <property type="component" value="Unassembled WGS sequence"/>
</dbReference>
<gene>
    <name evidence="16" type="ORF">ACFQS1_18285</name>
</gene>
<dbReference type="InterPro" id="IPR001750">
    <property type="entry name" value="ND/Mrp_TM"/>
</dbReference>
<dbReference type="PRINTS" id="PR01434">
    <property type="entry name" value="NADHDHGNASE5"/>
</dbReference>
<dbReference type="Pfam" id="PF13244">
    <property type="entry name" value="MbhD"/>
    <property type="match status" value="1"/>
</dbReference>
<keyword evidence="4" id="KW-1003">Cell membrane</keyword>
<evidence type="ECO:0000256" key="10">
    <source>
        <dbReference type="SAM" id="Phobius"/>
    </source>
</evidence>
<feature type="transmembrane region" description="Helical" evidence="10">
    <location>
        <begin position="238"/>
        <end position="260"/>
    </location>
</feature>
<comment type="subcellular location">
    <subcellularLocation>
        <location evidence="1">Cell membrane</location>
        <topology evidence="1">Multi-pass membrane protein</topology>
    </subcellularLocation>
    <subcellularLocation>
        <location evidence="9">Membrane</location>
        <topology evidence="9">Multi-pass membrane protein</topology>
    </subcellularLocation>
</comment>
<feature type="transmembrane region" description="Helical" evidence="10">
    <location>
        <begin position="612"/>
        <end position="631"/>
    </location>
</feature>
<feature type="transmembrane region" description="Helical" evidence="10">
    <location>
        <begin position="676"/>
        <end position="694"/>
    </location>
</feature>
<dbReference type="InterPro" id="IPR046806">
    <property type="entry name" value="MrpA_C/MbhE"/>
</dbReference>
<feature type="transmembrane region" description="Helical" evidence="10">
    <location>
        <begin position="637"/>
        <end position="656"/>
    </location>
</feature>
<dbReference type="EMBL" id="JBHTBJ010000012">
    <property type="protein sequence ID" value="MFC7275945.1"/>
    <property type="molecule type" value="Genomic_DNA"/>
</dbReference>
<evidence type="ECO:0000256" key="3">
    <source>
        <dbReference type="ARBA" id="ARBA00022449"/>
    </source>
</evidence>
<keyword evidence="17" id="KW-1185">Reference proteome</keyword>
<feature type="domain" description="MrpA C-terminal/MbhE" evidence="15">
    <location>
        <begin position="672"/>
        <end position="750"/>
    </location>
</feature>
<dbReference type="Pfam" id="PF00361">
    <property type="entry name" value="Proton_antipo_M"/>
    <property type="match status" value="1"/>
</dbReference>
<evidence type="ECO:0000256" key="1">
    <source>
        <dbReference type="ARBA" id="ARBA00004651"/>
    </source>
</evidence>
<accession>A0ABW2HWH6</accession>
<feature type="transmembrane region" description="Helical" evidence="10">
    <location>
        <begin position="402"/>
        <end position="424"/>
    </location>
</feature>
<evidence type="ECO:0000313" key="17">
    <source>
        <dbReference type="Proteomes" id="UP001596548"/>
    </source>
</evidence>
<name>A0ABW2HWH6_9ACTN</name>
<protein>
    <submittedName>
        <fullName evidence="16">Na+/H+ antiporter subunit A</fullName>
    </submittedName>
</protein>
<evidence type="ECO:0000313" key="16">
    <source>
        <dbReference type="EMBL" id="MFC7275945.1"/>
    </source>
</evidence>
<dbReference type="Pfam" id="PF00662">
    <property type="entry name" value="Proton_antipo_N"/>
    <property type="match status" value="1"/>
</dbReference>
<evidence type="ECO:0000256" key="6">
    <source>
        <dbReference type="ARBA" id="ARBA00022989"/>
    </source>
</evidence>
<evidence type="ECO:0000256" key="5">
    <source>
        <dbReference type="ARBA" id="ARBA00022692"/>
    </source>
</evidence>
<sequence length="943" mass="98064">MLVLLTAHLIAATLAPVLVRRLGRPAFYVLAMVPAAGLVWASARTAAVRDGRAVAEVYPWAGRLHLELALRMGTLSWLMVLLVGGVGALALVYCARYFPADEPGLGRFAGVFVGFAGAMLGLVVSDNLIVLYVFWELTTVFSYLLIGHDPASRAGRLAALQALIVTTLGGLAMLVGIVMLGQHAGTYRWSQLTSMPVEGGYQAVAVVLLLVGALSKSAIFPFSFWLPRAMAAPTPVSAYLHAAAMVKAGVFLIGLTGPVLAGAAPWRPVVLVAGTVTMFLGGWTALRQHDLKLLLAYGTVSQLGLLAVTLGAGLRNAALAGAMMLLAHALFKAALFFVVGVIDHTTGTRDLRDLSGLRRAAPAVWLVALLAAASMAGVPPLAGFVGKEAILAAFLGGGWWQWAVLAGVVCGSGLTVAYTVRFLWGAFADKPAVAARPVRPASWLFLAPAAVLAVAGLVAGLSAPALDGLLAGYADSYADGGTYHLALWHGLTPALGLSAVVLTGGAALFLGTARTRWWLRLRLPADGAAIYERAIGWLGRLAVEVTGATQRGSLPIYLGTILSVLVVLGGAALASGAAVATGPRLWDAPVQLVPAAALIVAAVFATRARRRLAAVVLVGVTGYATAILFVLHGAPDLALTQFLVETCTMVMFVLVLRRLPGHFSVRPLVASRRLRVAIGVAVGAVVSGLAYAATTGRQATPISTGFPGPAVSYGGGRNVVNVTLVDIRAWDTMGEISVLLVAAVGVAALVFGGSRRLVHGARRPPLPDPPRGQVWLMAGHTLDAGLRSPILEVITRLIFHVIVLFSVYLLFAGHNAPGGGFAGGLVVGLALVLRYLAGGRHELDVAAPVDAGVVMGAGLFVALGTALAAMIAGGQVLQSTLMDWHLPVLGHVHFVTSMIFDVGVYLVVIGVVLSILRSLGAEVDRQEQIERAEAEARRKEELV</sequence>
<comment type="caution">
    <text evidence="16">The sequence shown here is derived from an EMBL/GenBank/DDBJ whole genome shotgun (WGS) entry which is preliminary data.</text>
</comment>
<dbReference type="InterPro" id="IPR001516">
    <property type="entry name" value="Proton_antipo_N"/>
</dbReference>
<dbReference type="NCBIfam" id="NF009284">
    <property type="entry name" value="PRK12644.1"/>
    <property type="match status" value="1"/>
</dbReference>
<keyword evidence="6 10" id="KW-1133">Transmembrane helix</keyword>
<dbReference type="PANTHER" id="PTHR43373:SF1">
    <property type="entry name" value="NA(+)_H(+) ANTIPORTER SUBUNIT A"/>
    <property type="match status" value="1"/>
</dbReference>
<evidence type="ECO:0000256" key="9">
    <source>
        <dbReference type="RuleBase" id="RU000320"/>
    </source>
</evidence>
<evidence type="ECO:0000256" key="8">
    <source>
        <dbReference type="ARBA" id="ARBA00023136"/>
    </source>
</evidence>
<feature type="transmembrane region" description="Helical" evidence="10">
    <location>
        <begin position="556"/>
        <end position="580"/>
    </location>
</feature>
<keyword evidence="2" id="KW-0813">Transport</keyword>
<feature type="transmembrane region" description="Helical" evidence="10">
    <location>
        <begin position="293"/>
        <end position="312"/>
    </location>
</feature>
<evidence type="ECO:0000259" key="13">
    <source>
        <dbReference type="Pfam" id="PF04039"/>
    </source>
</evidence>
<evidence type="ECO:0000256" key="2">
    <source>
        <dbReference type="ARBA" id="ARBA00022448"/>
    </source>
</evidence>
<dbReference type="Pfam" id="PF04039">
    <property type="entry name" value="MnhB"/>
    <property type="match status" value="1"/>
</dbReference>
<feature type="domain" description="NADH-Ubiquinone oxidoreductase (complex I) chain 5 N-terminal" evidence="12">
    <location>
        <begin position="62"/>
        <end position="108"/>
    </location>
</feature>
<feature type="transmembrane region" description="Helical" evidence="10">
    <location>
        <begin position="318"/>
        <end position="342"/>
    </location>
</feature>
<organism evidence="16 17">
    <name type="scientific">Paractinoplanes rhizophilus</name>
    <dbReference type="NCBI Taxonomy" id="1416877"/>
    <lineage>
        <taxon>Bacteria</taxon>
        <taxon>Bacillati</taxon>
        <taxon>Actinomycetota</taxon>
        <taxon>Actinomycetes</taxon>
        <taxon>Micromonosporales</taxon>
        <taxon>Micromonosporaceae</taxon>
        <taxon>Paractinoplanes</taxon>
    </lineage>
</organism>
<keyword evidence="7" id="KW-0406">Ion transport</keyword>
<feature type="transmembrane region" description="Helical" evidence="10">
    <location>
        <begin position="363"/>
        <end position="382"/>
    </location>
</feature>
<dbReference type="PANTHER" id="PTHR43373">
    <property type="entry name" value="NA(+)/H(+) ANTIPORTER SUBUNIT"/>
    <property type="match status" value="1"/>
</dbReference>
<feature type="transmembrane region" description="Helical" evidence="10">
    <location>
        <begin position="129"/>
        <end position="146"/>
    </location>
</feature>
<feature type="transmembrane region" description="Helical" evidence="10">
    <location>
        <begin position="444"/>
        <end position="466"/>
    </location>
</feature>